<accession>X0UGM0</accession>
<evidence type="ECO:0000313" key="1">
    <source>
        <dbReference type="EMBL" id="GAG04745.1"/>
    </source>
</evidence>
<proteinExistence type="predicted"/>
<dbReference type="EMBL" id="BARS01029457">
    <property type="protein sequence ID" value="GAG04745.1"/>
    <property type="molecule type" value="Genomic_DNA"/>
</dbReference>
<sequence>ENGKILIQTRLAVWGIRMCENFIFFYSIDEDQNELVRCVKRKGSEKEDFLRIKEYR</sequence>
<reference evidence="1" key="1">
    <citation type="journal article" date="2014" name="Front. Microbiol.">
        <title>High frequency of phylogenetically diverse reductive dehalogenase-homologous genes in deep subseafloor sedimentary metagenomes.</title>
        <authorList>
            <person name="Kawai M."/>
            <person name="Futagami T."/>
            <person name="Toyoda A."/>
            <person name="Takaki Y."/>
            <person name="Nishi S."/>
            <person name="Hori S."/>
            <person name="Arai W."/>
            <person name="Tsubouchi T."/>
            <person name="Morono Y."/>
            <person name="Uchiyama I."/>
            <person name="Ito T."/>
            <person name="Fujiyama A."/>
            <person name="Inagaki F."/>
            <person name="Takami H."/>
        </authorList>
    </citation>
    <scope>NUCLEOTIDE SEQUENCE</scope>
    <source>
        <strain evidence="1">Expedition CK06-06</strain>
    </source>
</reference>
<feature type="non-terminal residue" evidence="1">
    <location>
        <position position="1"/>
    </location>
</feature>
<protein>
    <submittedName>
        <fullName evidence="1">Uncharacterized protein</fullName>
    </submittedName>
</protein>
<gene>
    <name evidence="1" type="ORF">S01H1_46041</name>
</gene>
<dbReference type="AlphaFoldDB" id="X0UGM0"/>
<comment type="caution">
    <text evidence="1">The sequence shown here is derived from an EMBL/GenBank/DDBJ whole genome shotgun (WGS) entry which is preliminary data.</text>
</comment>
<organism evidence="1">
    <name type="scientific">marine sediment metagenome</name>
    <dbReference type="NCBI Taxonomy" id="412755"/>
    <lineage>
        <taxon>unclassified sequences</taxon>
        <taxon>metagenomes</taxon>
        <taxon>ecological metagenomes</taxon>
    </lineage>
</organism>
<name>X0UGM0_9ZZZZ</name>